<dbReference type="PROSITE" id="PS51898">
    <property type="entry name" value="TYR_RECOMBINASE"/>
    <property type="match status" value="1"/>
</dbReference>
<dbReference type="Gene3D" id="1.10.443.10">
    <property type="entry name" value="Intergrase catalytic core"/>
    <property type="match status" value="1"/>
</dbReference>
<organism evidence="4 5">
    <name type="scientific">Crossiella equi</name>
    <dbReference type="NCBI Taxonomy" id="130796"/>
    <lineage>
        <taxon>Bacteria</taxon>
        <taxon>Bacillati</taxon>
        <taxon>Actinomycetota</taxon>
        <taxon>Actinomycetes</taxon>
        <taxon>Pseudonocardiales</taxon>
        <taxon>Pseudonocardiaceae</taxon>
        <taxon>Crossiella</taxon>
    </lineage>
</organism>
<dbReference type="InterPro" id="IPR013762">
    <property type="entry name" value="Integrase-like_cat_sf"/>
</dbReference>
<dbReference type="RefSeq" id="WP_249044403.1">
    <property type="nucleotide sequence ID" value="NZ_JAGIOO010000001.1"/>
</dbReference>
<dbReference type="Gene3D" id="1.10.150.130">
    <property type="match status" value="1"/>
</dbReference>
<name>A0ABS5A3N1_9PSEU</name>
<dbReference type="InterPro" id="IPR010998">
    <property type="entry name" value="Integrase_recombinase_N"/>
</dbReference>
<evidence type="ECO:0000259" key="3">
    <source>
        <dbReference type="PROSITE" id="PS51898"/>
    </source>
</evidence>
<comment type="caution">
    <text evidence="4">The sequence shown here is derived from an EMBL/GenBank/DDBJ whole genome shotgun (WGS) entry which is preliminary data.</text>
</comment>
<reference evidence="4 5" key="1">
    <citation type="submission" date="2021-03" db="EMBL/GenBank/DDBJ databases">
        <title>Sequencing the genomes of 1000 actinobacteria strains.</title>
        <authorList>
            <person name="Klenk H.-P."/>
        </authorList>
    </citation>
    <scope>NUCLEOTIDE SEQUENCE [LARGE SCALE GENOMIC DNA]</scope>
    <source>
        <strain evidence="4 5">DSM 44580</strain>
    </source>
</reference>
<dbReference type="InterPro" id="IPR002104">
    <property type="entry name" value="Integrase_catalytic"/>
</dbReference>
<accession>A0ABS5A3N1</accession>
<evidence type="ECO:0000313" key="4">
    <source>
        <dbReference type="EMBL" id="MBP2471185.1"/>
    </source>
</evidence>
<dbReference type="InterPro" id="IPR011010">
    <property type="entry name" value="DNA_brk_join_enz"/>
</dbReference>
<feature type="domain" description="Tyr recombinase" evidence="3">
    <location>
        <begin position="146"/>
        <end position="329"/>
    </location>
</feature>
<proteinExistence type="predicted"/>
<evidence type="ECO:0000256" key="1">
    <source>
        <dbReference type="ARBA" id="ARBA00023125"/>
    </source>
</evidence>
<sequence length="340" mass="38085">MTGAGTDPAKFQAALVVLESMGLTVGDLTSPADTKQARPVPTFREWVPVVADAVSDRTRTTYQHYWDLIVAEWGERRMDEVTPTEMTTKREQVRRTALVRRTTRGGTAAAENFVAALRCLYKYLVADTPMSENPALKVAKPRRPPSKRHALSNTQLAELNAAAVTTGDDPALDGLLLRTHTETASRRGAALRLRRQDLDVRQCLVLLREKGGIDFWAPVSPTLMRHLVEHFDSRCGGSPEDQLLRYRDGRPLTTRRYDGLWLRLGEHLSWVRSMNVATHWLRHTTLTWVERNFGYGVAKAYAGHFSNNDNTSTSSYIRANLVEVATALSELTGEKHPLVP</sequence>
<protein>
    <submittedName>
        <fullName evidence="4">Site-specific recombinase XerD</fullName>
    </submittedName>
</protein>
<keyword evidence="5" id="KW-1185">Reference proteome</keyword>
<dbReference type="EMBL" id="JAGIOO010000001">
    <property type="protein sequence ID" value="MBP2471185.1"/>
    <property type="molecule type" value="Genomic_DNA"/>
</dbReference>
<dbReference type="Pfam" id="PF00589">
    <property type="entry name" value="Phage_integrase"/>
    <property type="match status" value="1"/>
</dbReference>
<keyword evidence="1" id="KW-0238">DNA-binding</keyword>
<keyword evidence="2" id="KW-0233">DNA recombination</keyword>
<evidence type="ECO:0000256" key="2">
    <source>
        <dbReference type="ARBA" id="ARBA00023172"/>
    </source>
</evidence>
<dbReference type="Proteomes" id="UP001519363">
    <property type="component" value="Unassembled WGS sequence"/>
</dbReference>
<evidence type="ECO:0000313" key="5">
    <source>
        <dbReference type="Proteomes" id="UP001519363"/>
    </source>
</evidence>
<dbReference type="SUPFAM" id="SSF56349">
    <property type="entry name" value="DNA breaking-rejoining enzymes"/>
    <property type="match status" value="1"/>
</dbReference>
<gene>
    <name evidence="4" type="ORF">JOF53_000057</name>
</gene>